<accession>A0A4Q2EFC3</accession>
<keyword evidence="7" id="KW-1185">Reference proteome</keyword>
<dbReference type="PANTHER" id="PTHR30055:SF234">
    <property type="entry name" value="HTH-TYPE TRANSCRIPTIONAL REGULATOR BETI"/>
    <property type="match status" value="1"/>
</dbReference>
<dbReference type="PANTHER" id="PTHR30055">
    <property type="entry name" value="HTH-TYPE TRANSCRIPTIONAL REGULATOR RUTR"/>
    <property type="match status" value="1"/>
</dbReference>
<dbReference type="Gene3D" id="1.10.357.10">
    <property type="entry name" value="Tetracycline Repressor, domain 2"/>
    <property type="match status" value="1"/>
</dbReference>
<dbReference type="InterPro" id="IPR025996">
    <property type="entry name" value="MT1864/Rv1816-like_C"/>
</dbReference>
<name>A0A4Q2EFC3_9ACTN</name>
<dbReference type="OrthoDB" id="4709966at2"/>
<evidence type="ECO:0000256" key="2">
    <source>
        <dbReference type="ARBA" id="ARBA00023125"/>
    </source>
</evidence>
<dbReference type="InterPro" id="IPR001647">
    <property type="entry name" value="HTH_TetR"/>
</dbReference>
<reference evidence="6 7" key="1">
    <citation type="submission" date="2018-01" db="EMBL/GenBank/DDBJ databases">
        <title>Lactibacter flavus gen. nov., sp. nov., a novel bacterium of the family Propionibacteriaceae isolated from raw milk and dairy products.</title>
        <authorList>
            <person name="Wenning M."/>
            <person name="Breitenwieser F."/>
            <person name="Huptas C."/>
            <person name="von Neubeck M."/>
            <person name="Busse H.-J."/>
            <person name="Scherer S."/>
        </authorList>
    </citation>
    <scope>NUCLEOTIDE SEQUENCE [LARGE SCALE GENOMIC DNA]</scope>
    <source>
        <strain evidence="6 7">VG341</strain>
    </source>
</reference>
<dbReference type="SUPFAM" id="SSF48498">
    <property type="entry name" value="Tetracyclin repressor-like, C-terminal domain"/>
    <property type="match status" value="1"/>
</dbReference>
<evidence type="ECO:0000256" key="4">
    <source>
        <dbReference type="PROSITE-ProRule" id="PRU00335"/>
    </source>
</evidence>
<comment type="caution">
    <text evidence="6">The sequence shown here is derived from an EMBL/GenBank/DDBJ whole genome shotgun (WGS) entry which is preliminary data.</text>
</comment>
<dbReference type="GO" id="GO:0000976">
    <property type="term" value="F:transcription cis-regulatory region binding"/>
    <property type="evidence" value="ECO:0007669"/>
    <property type="project" value="TreeGrafter"/>
</dbReference>
<dbReference type="InterPro" id="IPR036271">
    <property type="entry name" value="Tet_transcr_reg_TetR-rel_C_sf"/>
</dbReference>
<dbReference type="EMBL" id="PPCV01000007">
    <property type="protein sequence ID" value="RXW31673.1"/>
    <property type="molecule type" value="Genomic_DNA"/>
</dbReference>
<evidence type="ECO:0000259" key="5">
    <source>
        <dbReference type="PROSITE" id="PS50977"/>
    </source>
</evidence>
<evidence type="ECO:0000256" key="1">
    <source>
        <dbReference type="ARBA" id="ARBA00023015"/>
    </source>
</evidence>
<dbReference type="PROSITE" id="PS50977">
    <property type="entry name" value="HTH_TETR_2"/>
    <property type="match status" value="1"/>
</dbReference>
<evidence type="ECO:0000313" key="6">
    <source>
        <dbReference type="EMBL" id="RXW31673.1"/>
    </source>
</evidence>
<proteinExistence type="predicted"/>
<keyword evidence="2 4" id="KW-0238">DNA-binding</keyword>
<gene>
    <name evidence="6" type="ORF">C1706_10980</name>
</gene>
<dbReference type="Proteomes" id="UP000290624">
    <property type="component" value="Unassembled WGS sequence"/>
</dbReference>
<evidence type="ECO:0000313" key="7">
    <source>
        <dbReference type="Proteomes" id="UP000290624"/>
    </source>
</evidence>
<dbReference type="InterPro" id="IPR050109">
    <property type="entry name" value="HTH-type_TetR-like_transc_reg"/>
</dbReference>
<sequence>MDRTQMMKNVTSWAGSCPIATLNPYRLVPMSRAHTYPDNLRERLIAAAYARLQEETPEQMALRELAASVDTSTNAIYSSFGNKNALVKEVTLIAKEQFREAQHHDLTGPPVPALARGLRVYRQWAHNHPSLYRIIFSGNAEQGAVTTLDDKAIQPLRTLLGRLAEADLLQEGTQDGQLLALWGALHGHVLLELSLWPGQGAQEDLYSEHERSLMRGLLTDAALASLA</sequence>
<keyword evidence="1" id="KW-0805">Transcription regulation</keyword>
<keyword evidence="3" id="KW-0804">Transcription</keyword>
<dbReference type="Pfam" id="PF13305">
    <property type="entry name" value="TetR_C_33"/>
    <property type="match status" value="1"/>
</dbReference>
<organism evidence="6 7">
    <name type="scientific">Propioniciclava flava</name>
    <dbReference type="NCBI Taxonomy" id="2072026"/>
    <lineage>
        <taxon>Bacteria</taxon>
        <taxon>Bacillati</taxon>
        <taxon>Actinomycetota</taxon>
        <taxon>Actinomycetes</taxon>
        <taxon>Propionibacteriales</taxon>
        <taxon>Propionibacteriaceae</taxon>
        <taxon>Propioniciclava</taxon>
    </lineage>
</organism>
<dbReference type="AlphaFoldDB" id="A0A4Q2EFC3"/>
<feature type="domain" description="HTH tetR-type" evidence="5">
    <location>
        <begin position="38"/>
        <end position="98"/>
    </location>
</feature>
<dbReference type="Pfam" id="PF00440">
    <property type="entry name" value="TetR_N"/>
    <property type="match status" value="1"/>
</dbReference>
<protein>
    <recommendedName>
        <fullName evidence="5">HTH tetR-type domain-containing protein</fullName>
    </recommendedName>
</protein>
<dbReference type="SUPFAM" id="SSF46689">
    <property type="entry name" value="Homeodomain-like"/>
    <property type="match status" value="1"/>
</dbReference>
<dbReference type="GO" id="GO:0003700">
    <property type="term" value="F:DNA-binding transcription factor activity"/>
    <property type="evidence" value="ECO:0007669"/>
    <property type="project" value="TreeGrafter"/>
</dbReference>
<evidence type="ECO:0000256" key="3">
    <source>
        <dbReference type="ARBA" id="ARBA00023163"/>
    </source>
</evidence>
<dbReference type="InterPro" id="IPR009057">
    <property type="entry name" value="Homeodomain-like_sf"/>
</dbReference>
<feature type="DNA-binding region" description="H-T-H motif" evidence="4">
    <location>
        <begin position="61"/>
        <end position="80"/>
    </location>
</feature>